<dbReference type="AlphaFoldDB" id="A0A645JF19"/>
<protein>
    <submittedName>
        <fullName evidence="2">Uncharacterized protein</fullName>
    </submittedName>
</protein>
<name>A0A645JF19_9ZZZZ</name>
<evidence type="ECO:0000313" key="2">
    <source>
        <dbReference type="EMBL" id="MPN62298.1"/>
    </source>
</evidence>
<evidence type="ECO:0000256" key="1">
    <source>
        <dbReference type="SAM" id="MobiDB-lite"/>
    </source>
</evidence>
<proteinExistence type="predicted"/>
<reference evidence="2" key="1">
    <citation type="submission" date="2019-08" db="EMBL/GenBank/DDBJ databases">
        <authorList>
            <person name="Kucharzyk K."/>
            <person name="Murdoch R.W."/>
            <person name="Higgins S."/>
            <person name="Loffler F."/>
        </authorList>
    </citation>
    <scope>NUCLEOTIDE SEQUENCE</scope>
</reference>
<sequence>MGVFSLKKNISGRPEPTADTKKNTEAMINDFLRPKRVAKIPEIMPPIIQPISALETVAPW</sequence>
<dbReference type="EMBL" id="VSSQ01140117">
    <property type="protein sequence ID" value="MPN62298.1"/>
    <property type="molecule type" value="Genomic_DNA"/>
</dbReference>
<accession>A0A645JF19</accession>
<gene>
    <name evidence="2" type="ORF">SDC9_210045</name>
</gene>
<feature type="region of interest" description="Disordered" evidence="1">
    <location>
        <begin position="1"/>
        <end position="22"/>
    </location>
</feature>
<organism evidence="2">
    <name type="scientific">bioreactor metagenome</name>
    <dbReference type="NCBI Taxonomy" id="1076179"/>
    <lineage>
        <taxon>unclassified sequences</taxon>
        <taxon>metagenomes</taxon>
        <taxon>ecological metagenomes</taxon>
    </lineage>
</organism>
<comment type="caution">
    <text evidence="2">The sequence shown here is derived from an EMBL/GenBank/DDBJ whole genome shotgun (WGS) entry which is preliminary data.</text>
</comment>